<evidence type="ECO:0000313" key="2">
    <source>
        <dbReference type="Proteomes" id="UP001295444"/>
    </source>
</evidence>
<gene>
    <name evidence="1" type="ORF">PECUL_23A037772</name>
</gene>
<keyword evidence="2" id="KW-1185">Reference proteome</keyword>
<accession>A0AAD1SNG7</accession>
<proteinExistence type="predicted"/>
<dbReference type="Proteomes" id="UP001295444">
    <property type="component" value="Chromosome 07"/>
</dbReference>
<protein>
    <submittedName>
        <fullName evidence="1">Uncharacterized protein</fullName>
    </submittedName>
</protein>
<name>A0AAD1SNG7_PELCU</name>
<feature type="non-terminal residue" evidence="1">
    <location>
        <position position="1"/>
    </location>
</feature>
<dbReference type="EMBL" id="OW240918">
    <property type="protein sequence ID" value="CAH2306583.1"/>
    <property type="molecule type" value="Genomic_DNA"/>
</dbReference>
<reference evidence="1" key="1">
    <citation type="submission" date="2022-03" db="EMBL/GenBank/DDBJ databases">
        <authorList>
            <person name="Alioto T."/>
            <person name="Alioto T."/>
            <person name="Gomez Garrido J."/>
        </authorList>
    </citation>
    <scope>NUCLEOTIDE SEQUENCE</scope>
</reference>
<evidence type="ECO:0000313" key="1">
    <source>
        <dbReference type="EMBL" id="CAH2306583.1"/>
    </source>
</evidence>
<dbReference type="AlphaFoldDB" id="A0AAD1SNG7"/>
<organism evidence="1 2">
    <name type="scientific">Pelobates cultripes</name>
    <name type="common">Western spadefoot toad</name>
    <dbReference type="NCBI Taxonomy" id="61616"/>
    <lineage>
        <taxon>Eukaryota</taxon>
        <taxon>Metazoa</taxon>
        <taxon>Chordata</taxon>
        <taxon>Craniata</taxon>
        <taxon>Vertebrata</taxon>
        <taxon>Euteleostomi</taxon>
        <taxon>Amphibia</taxon>
        <taxon>Batrachia</taxon>
        <taxon>Anura</taxon>
        <taxon>Pelobatoidea</taxon>
        <taxon>Pelobatidae</taxon>
        <taxon>Pelobates</taxon>
    </lineage>
</organism>
<sequence length="69" mass="7778">PYLLHTVHSTPNSLGHINKSNTTQLHSQDAAQDAIHLGQAKLDILLSYKVIWLIIRIYPGDRLPTLIPR</sequence>